<dbReference type="PANTHER" id="PTHR46889:SF4">
    <property type="entry name" value="TRANSPOSASE INSO FOR INSERTION SEQUENCE ELEMENT IS911B-RELATED"/>
    <property type="match status" value="1"/>
</dbReference>
<dbReference type="PROSITE" id="PS50994">
    <property type="entry name" value="INTEGRASE"/>
    <property type="match status" value="1"/>
</dbReference>
<dbReference type="InterPro" id="IPR048020">
    <property type="entry name" value="Transpos_IS3"/>
</dbReference>
<dbReference type="AlphaFoldDB" id="A0A412AQ99"/>
<dbReference type="Pfam" id="PF00665">
    <property type="entry name" value="rve"/>
    <property type="match status" value="1"/>
</dbReference>
<sequence length="285" mass="34010">MRPKVKYAVIHRHRNEYSISVMCEFFEVSRSGYYDFVKQLGKPEQDVELAEQIKECQCRTDNTYGYRRVWKWLQNRNIERNPKTVLRVMKKYGLLSEIRRHRKWVGLGQQVYRYENLLKRQFQADRPNAKWVTDISYIQTKEGVLYLSMIRDLYDNSIIAYKTATQQTINLVLDTIRLAMKKEKKRVAAELQLHSDQGFQYTSQAYFRLTQSYGITLSMSRKGNPYDNAMAENFFSILKTECIYRHKPKTFQEANDLIDRYIHFYNHKRIQTKTGVAPLTLRHSA</sequence>
<proteinExistence type="predicted"/>
<name>A0A412AQ99_9FIRM</name>
<dbReference type="PANTHER" id="PTHR46889">
    <property type="entry name" value="TRANSPOSASE INSF FOR INSERTION SEQUENCE IS3B-RELATED"/>
    <property type="match status" value="1"/>
</dbReference>
<dbReference type="Pfam" id="PF13276">
    <property type="entry name" value="HTH_21"/>
    <property type="match status" value="1"/>
</dbReference>
<dbReference type="GO" id="GO:0015074">
    <property type="term" value="P:DNA integration"/>
    <property type="evidence" value="ECO:0007669"/>
    <property type="project" value="InterPro"/>
</dbReference>
<evidence type="ECO:0000259" key="2">
    <source>
        <dbReference type="PROSITE" id="PS50994"/>
    </source>
</evidence>
<dbReference type="Pfam" id="PF13333">
    <property type="entry name" value="rve_2"/>
    <property type="match status" value="1"/>
</dbReference>
<evidence type="ECO:0000313" key="4">
    <source>
        <dbReference type="Proteomes" id="UP000284751"/>
    </source>
</evidence>
<feature type="domain" description="Integrase catalytic" evidence="2">
    <location>
        <begin position="123"/>
        <end position="285"/>
    </location>
</feature>
<evidence type="ECO:0000313" key="3">
    <source>
        <dbReference type="EMBL" id="RGQ33016.1"/>
    </source>
</evidence>
<dbReference type="NCBIfam" id="NF033516">
    <property type="entry name" value="transpos_IS3"/>
    <property type="match status" value="1"/>
</dbReference>
<accession>A0A412AQ99</accession>
<dbReference type="InterPro" id="IPR025948">
    <property type="entry name" value="HTH-like_dom"/>
</dbReference>
<dbReference type="InterPro" id="IPR001584">
    <property type="entry name" value="Integrase_cat-core"/>
</dbReference>
<dbReference type="EMBL" id="QRTC01000110">
    <property type="protein sequence ID" value="RGQ33016.1"/>
    <property type="molecule type" value="Genomic_DNA"/>
</dbReference>
<dbReference type="InterPro" id="IPR036397">
    <property type="entry name" value="RNaseH_sf"/>
</dbReference>
<dbReference type="InterPro" id="IPR012337">
    <property type="entry name" value="RNaseH-like_sf"/>
</dbReference>
<comment type="caution">
    <text evidence="3">The sequence shown here is derived from an EMBL/GenBank/DDBJ whole genome shotgun (WGS) entry which is preliminary data.</text>
</comment>
<evidence type="ECO:0000256" key="1">
    <source>
        <dbReference type="ARBA" id="ARBA00002286"/>
    </source>
</evidence>
<reference evidence="3 4" key="1">
    <citation type="submission" date="2018-08" db="EMBL/GenBank/DDBJ databases">
        <title>A genome reference for cultivated species of the human gut microbiota.</title>
        <authorList>
            <person name="Zou Y."/>
            <person name="Xue W."/>
            <person name="Luo G."/>
        </authorList>
    </citation>
    <scope>NUCLEOTIDE SEQUENCE [LARGE SCALE GENOMIC DNA]</scope>
    <source>
        <strain evidence="3 4">AF28-26</strain>
    </source>
</reference>
<dbReference type="InterPro" id="IPR050900">
    <property type="entry name" value="Transposase_IS3/IS150/IS904"/>
</dbReference>
<comment type="function">
    <text evidence="1">Involved in the transposition of the insertion sequence.</text>
</comment>
<dbReference type="Gene3D" id="3.30.420.10">
    <property type="entry name" value="Ribonuclease H-like superfamily/Ribonuclease H"/>
    <property type="match status" value="1"/>
</dbReference>
<dbReference type="Proteomes" id="UP000284751">
    <property type="component" value="Unassembled WGS sequence"/>
</dbReference>
<dbReference type="GO" id="GO:0003676">
    <property type="term" value="F:nucleic acid binding"/>
    <property type="evidence" value="ECO:0007669"/>
    <property type="project" value="InterPro"/>
</dbReference>
<gene>
    <name evidence="3" type="ORF">DWY99_14135</name>
</gene>
<dbReference type="SUPFAM" id="SSF53098">
    <property type="entry name" value="Ribonuclease H-like"/>
    <property type="match status" value="1"/>
</dbReference>
<protein>
    <submittedName>
        <fullName evidence="3">IS3 family transposase</fullName>
    </submittedName>
</protein>
<organism evidence="3 4">
    <name type="scientific">[Clostridium] leptum</name>
    <dbReference type="NCBI Taxonomy" id="1535"/>
    <lineage>
        <taxon>Bacteria</taxon>
        <taxon>Bacillati</taxon>
        <taxon>Bacillota</taxon>
        <taxon>Clostridia</taxon>
        <taxon>Eubacteriales</taxon>
        <taxon>Oscillospiraceae</taxon>
        <taxon>Oscillospiraceae incertae sedis</taxon>
    </lineage>
</organism>